<evidence type="ECO:0008006" key="4">
    <source>
        <dbReference type="Google" id="ProtNLM"/>
    </source>
</evidence>
<dbReference type="RefSeq" id="WP_230217738.1">
    <property type="nucleotide sequence ID" value="NZ_JAJKFT010000004.1"/>
</dbReference>
<keyword evidence="3" id="KW-1185">Reference proteome</keyword>
<gene>
    <name evidence="2" type="ORF">LOC68_08620</name>
</gene>
<name>A0A9X1MKV8_9BACT</name>
<feature type="transmembrane region" description="Helical" evidence="1">
    <location>
        <begin position="178"/>
        <end position="203"/>
    </location>
</feature>
<dbReference type="Proteomes" id="UP001139103">
    <property type="component" value="Unassembled WGS sequence"/>
</dbReference>
<proteinExistence type="predicted"/>
<keyword evidence="1" id="KW-1133">Transmembrane helix</keyword>
<protein>
    <recommendedName>
        <fullName evidence="4">DUF4190 domain-containing protein</fullName>
    </recommendedName>
</protein>
<keyword evidence="1" id="KW-0812">Transmembrane</keyword>
<reference evidence="2" key="1">
    <citation type="submission" date="2021-11" db="EMBL/GenBank/DDBJ databases">
        <title>Genome sequence.</title>
        <authorList>
            <person name="Sun Q."/>
        </authorList>
    </citation>
    <scope>NUCLEOTIDE SEQUENCE</scope>
    <source>
        <strain evidence="2">JC732</strain>
    </source>
</reference>
<evidence type="ECO:0000313" key="2">
    <source>
        <dbReference type="EMBL" id="MCC9628456.1"/>
    </source>
</evidence>
<evidence type="ECO:0000256" key="1">
    <source>
        <dbReference type="SAM" id="Phobius"/>
    </source>
</evidence>
<organism evidence="2 3">
    <name type="scientific">Blastopirellula sediminis</name>
    <dbReference type="NCBI Taxonomy" id="2894196"/>
    <lineage>
        <taxon>Bacteria</taxon>
        <taxon>Pseudomonadati</taxon>
        <taxon>Planctomycetota</taxon>
        <taxon>Planctomycetia</taxon>
        <taxon>Pirellulales</taxon>
        <taxon>Pirellulaceae</taxon>
        <taxon>Blastopirellula</taxon>
    </lineage>
</organism>
<feature type="transmembrane region" description="Helical" evidence="1">
    <location>
        <begin position="134"/>
        <end position="158"/>
    </location>
</feature>
<keyword evidence="1" id="KW-0472">Membrane</keyword>
<sequence length="207" mass="22247">MTISLECPGCHRLLELDSSPTGNVRCPACGHQFKAEGQSERPPVPAIASLRIPEGRIYGPMPVDQLEEWVCQGRVDDKCDVKMTLDGPWQGAAAVFPVLRLPPAVSSGNPFKAAPRVNVPGPTGPRLSERGVMIVLFGILGWVGCPVFAVMAWGTGAADLEAHRQGRLDAGSVLPTQIGYFMGVFATITWATLILGMVMMILFHQLL</sequence>
<evidence type="ECO:0000313" key="3">
    <source>
        <dbReference type="Proteomes" id="UP001139103"/>
    </source>
</evidence>
<accession>A0A9X1MKV8</accession>
<dbReference type="AlphaFoldDB" id="A0A9X1MKV8"/>
<comment type="caution">
    <text evidence="2">The sequence shown here is derived from an EMBL/GenBank/DDBJ whole genome shotgun (WGS) entry which is preliminary data.</text>
</comment>
<dbReference type="EMBL" id="JAJKFT010000004">
    <property type="protein sequence ID" value="MCC9628456.1"/>
    <property type="molecule type" value="Genomic_DNA"/>
</dbReference>